<keyword evidence="2" id="KW-1185">Reference proteome</keyword>
<dbReference type="EMBL" id="JACVVK020000266">
    <property type="protein sequence ID" value="KAK7481158.1"/>
    <property type="molecule type" value="Genomic_DNA"/>
</dbReference>
<evidence type="ECO:0008006" key="3">
    <source>
        <dbReference type="Google" id="ProtNLM"/>
    </source>
</evidence>
<sequence length="363" mass="42454">MNEVEVFVGNNTIIDPEVYGLWLRGYSANEAASILQKQESLQAFHATLDDLLSDVQDHFRLFSGLEAMLKSPPRLQNQQIYQIDHDTQTMLIEKYYSFDASVIREVLGKKLSSRSRKDLDDISEQTGVPLRSCRRQFDNVKRVFKTVEEMKGYLVENICTHFRLSENLARDYAAVVFIANNRFETGKKKLSYLVFRDFALCALQMITNWSYSSVECKNHEDMDVDLDRDFLLLLRELKVLVEKEYLEEHRSLVLKASLKFSDRVHMHLDNNFRTFSKTIINIANGLNHSRESRDIFIDLYEKLIEPSLQFQWSRADLQNVLTAYKETALQMDLFTRISPHLQTVWERYMGTLVVCVLQMYPVS</sequence>
<comment type="caution">
    <text evidence="1">The sequence shown here is derived from an EMBL/GenBank/DDBJ whole genome shotgun (WGS) entry which is preliminary data.</text>
</comment>
<evidence type="ECO:0000313" key="2">
    <source>
        <dbReference type="Proteomes" id="UP001519460"/>
    </source>
</evidence>
<dbReference type="AlphaFoldDB" id="A0ABD0K1W5"/>
<protein>
    <recommendedName>
        <fullName evidence="3">Acidic fibroblast growth factor intracellular-binding protein</fullName>
    </recommendedName>
</protein>
<accession>A0ABD0K1W5</accession>
<dbReference type="InterPro" id="IPR008614">
    <property type="entry name" value="FIBP"/>
</dbReference>
<proteinExistence type="predicted"/>
<dbReference type="Pfam" id="PF05427">
    <property type="entry name" value="FIBP"/>
    <property type="match status" value="1"/>
</dbReference>
<name>A0ABD0K1W5_9CAEN</name>
<dbReference type="PANTHER" id="PTHR13223:SF2">
    <property type="entry name" value="ACIDIC FIBROBLAST GROWTH FACTOR INTRACELLULAR-BINDING PROTEIN"/>
    <property type="match status" value="1"/>
</dbReference>
<reference evidence="1 2" key="1">
    <citation type="journal article" date="2023" name="Sci. Data">
        <title>Genome assembly of the Korean intertidal mud-creeper Batillaria attramentaria.</title>
        <authorList>
            <person name="Patra A.K."/>
            <person name="Ho P.T."/>
            <person name="Jun S."/>
            <person name="Lee S.J."/>
            <person name="Kim Y."/>
            <person name="Won Y.J."/>
        </authorList>
    </citation>
    <scope>NUCLEOTIDE SEQUENCE [LARGE SCALE GENOMIC DNA]</scope>
    <source>
        <strain evidence="1">Wonlab-2016</strain>
    </source>
</reference>
<gene>
    <name evidence="1" type="ORF">BaRGS_00027591</name>
</gene>
<evidence type="ECO:0000313" key="1">
    <source>
        <dbReference type="EMBL" id="KAK7481158.1"/>
    </source>
</evidence>
<organism evidence="1 2">
    <name type="scientific">Batillaria attramentaria</name>
    <dbReference type="NCBI Taxonomy" id="370345"/>
    <lineage>
        <taxon>Eukaryota</taxon>
        <taxon>Metazoa</taxon>
        <taxon>Spiralia</taxon>
        <taxon>Lophotrochozoa</taxon>
        <taxon>Mollusca</taxon>
        <taxon>Gastropoda</taxon>
        <taxon>Caenogastropoda</taxon>
        <taxon>Sorbeoconcha</taxon>
        <taxon>Cerithioidea</taxon>
        <taxon>Batillariidae</taxon>
        <taxon>Batillaria</taxon>
    </lineage>
</organism>
<dbReference type="PANTHER" id="PTHR13223">
    <property type="entry name" value="ACIDIC FIBROBLAST GROWTH FACTOR INTRACELLULAR BINDING PROTEIN"/>
    <property type="match status" value="1"/>
</dbReference>
<dbReference type="Proteomes" id="UP001519460">
    <property type="component" value="Unassembled WGS sequence"/>
</dbReference>